<sequence length="140" mass="16432">MQLLKVIEQFISSIDLPPTLFCFQISINKVVILLIQFSAFKAKNFDQLLNDKFQTQYWQVSVDSNISALENVILKLVLLLNYTEIPVNAKNHDQLQASFYEISLQHRITKITYQNTNVWSISQLYHQLDYNIGKFYIVQK</sequence>
<dbReference type="EMBL" id="CAXDID020000845">
    <property type="protein sequence ID" value="CAL6114954.1"/>
    <property type="molecule type" value="Genomic_DNA"/>
</dbReference>
<reference evidence="1" key="1">
    <citation type="submission" date="2023-06" db="EMBL/GenBank/DDBJ databases">
        <authorList>
            <person name="Kurt Z."/>
        </authorList>
    </citation>
    <scope>NUCLEOTIDE SEQUENCE</scope>
</reference>
<protein>
    <submittedName>
        <fullName evidence="2">Hypothetical_protein</fullName>
    </submittedName>
</protein>
<keyword evidence="3" id="KW-1185">Reference proteome</keyword>
<dbReference type="EMBL" id="CATOUU010001162">
    <property type="protein sequence ID" value="CAI9975111.1"/>
    <property type="molecule type" value="Genomic_DNA"/>
</dbReference>
<dbReference type="AlphaFoldDB" id="A0AA86RIM9"/>
<gene>
    <name evidence="1" type="ORF">HINF_LOCUS62756</name>
    <name evidence="2" type="ORF">HINF_LOCUS78409</name>
</gene>
<evidence type="ECO:0000313" key="1">
    <source>
        <dbReference type="EMBL" id="CAI9975111.1"/>
    </source>
</evidence>
<evidence type="ECO:0000313" key="3">
    <source>
        <dbReference type="Proteomes" id="UP001642409"/>
    </source>
</evidence>
<comment type="caution">
    <text evidence="1">The sequence shown here is derived from an EMBL/GenBank/DDBJ whole genome shotgun (WGS) entry which is preliminary data.</text>
</comment>
<evidence type="ECO:0000313" key="2">
    <source>
        <dbReference type="EMBL" id="CAL6114954.1"/>
    </source>
</evidence>
<accession>A0AA86RIM9</accession>
<name>A0AA86RIM9_9EUKA</name>
<reference evidence="2 3" key="2">
    <citation type="submission" date="2024-07" db="EMBL/GenBank/DDBJ databases">
        <authorList>
            <person name="Akdeniz Z."/>
        </authorList>
    </citation>
    <scope>NUCLEOTIDE SEQUENCE [LARGE SCALE GENOMIC DNA]</scope>
</reference>
<dbReference type="Proteomes" id="UP001642409">
    <property type="component" value="Unassembled WGS sequence"/>
</dbReference>
<proteinExistence type="predicted"/>
<organism evidence="1">
    <name type="scientific">Hexamita inflata</name>
    <dbReference type="NCBI Taxonomy" id="28002"/>
    <lineage>
        <taxon>Eukaryota</taxon>
        <taxon>Metamonada</taxon>
        <taxon>Diplomonadida</taxon>
        <taxon>Hexamitidae</taxon>
        <taxon>Hexamitinae</taxon>
        <taxon>Hexamita</taxon>
    </lineage>
</organism>